<comment type="caution">
    <text evidence="2">The sequence shown here is derived from an EMBL/GenBank/DDBJ whole genome shotgun (WGS) entry which is preliminary data.</text>
</comment>
<evidence type="ECO:0000256" key="1">
    <source>
        <dbReference type="SAM" id="MobiDB-lite"/>
    </source>
</evidence>
<proteinExistence type="predicted"/>
<keyword evidence="3" id="KW-1185">Reference proteome</keyword>
<dbReference type="AlphaFoldDB" id="A0AAV9KK35"/>
<name>A0AAV9KK35_9SOLN</name>
<feature type="region of interest" description="Disordered" evidence="1">
    <location>
        <begin position="54"/>
        <end position="88"/>
    </location>
</feature>
<sequence length="171" mass="19368">MNFGSKGKTNNQDVMKRLKQLEEKGKRWTEEYSPYSMDLYHDFRMIAQGSFNEAVGPSESMRKSVSKEKVDAVPKRSKNNGKEKIVSPPIATVDEDEVECGIESKDKDTVVAPKVISKEKNRLQMKKLQQQPLGSRRINFRGDENGASIPTNLPYSPKNLTCKRKTCVISN</sequence>
<dbReference type="Proteomes" id="UP001311915">
    <property type="component" value="Unassembled WGS sequence"/>
</dbReference>
<accession>A0AAV9KK35</accession>
<feature type="compositionally biased region" description="Basic and acidic residues" evidence="1">
    <location>
        <begin position="60"/>
        <end position="85"/>
    </location>
</feature>
<dbReference type="EMBL" id="JAWPEI010000010">
    <property type="protein sequence ID" value="KAK4713801.1"/>
    <property type="molecule type" value="Genomic_DNA"/>
</dbReference>
<protein>
    <submittedName>
        <fullName evidence="2">Uncharacterized protein</fullName>
    </submittedName>
</protein>
<evidence type="ECO:0000313" key="3">
    <source>
        <dbReference type="Proteomes" id="UP001311915"/>
    </source>
</evidence>
<feature type="region of interest" description="Disordered" evidence="1">
    <location>
        <begin position="123"/>
        <end position="155"/>
    </location>
</feature>
<organism evidence="2 3">
    <name type="scientific">Solanum pinnatisectum</name>
    <name type="common">tansyleaf nightshade</name>
    <dbReference type="NCBI Taxonomy" id="50273"/>
    <lineage>
        <taxon>Eukaryota</taxon>
        <taxon>Viridiplantae</taxon>
        <taxon>Streptophyta</taxon>
        <taxon>Embryophyta</taxon>
        <taxon>Tracheophyta</taxon>
        <taxon>Spermatophyta</taxon>
        <taxon>Magnoliopsida</taxon>
        <taxon>eudicotyledons</taxon>
        <taxon>Gunneridae</taxon>
        <taxon>Pentapetalae</taxon>
        <taxon>asterids</taxon>
        <taxon>lamiids</taxon>
        <taxon>Solanales</taxon>
        <taxon>Solanaceae</taxon>
        <taxon>Solanoideae</taxon>
        <taxon>Solaneae</taxon>
        <taxon>Solanum</taxon>
    </lineage>
</organism>
<gene>
    <name evidence="2" type="ORF">R3W88_019708</name>
</gene>
<evidence type="ECO:0000313" key="2">
    <source>
        <dbReference type="EMBL" id="KAK4713801.1"/>
    </source>
</evidence>
<reference evidence="2 3" key="1">
    <citation type="submission" date="2023-10" db="EMBL/GenBank/DDBJ databases">
        <title>Genome-Wide Identification Analysis in wild type Solanum Pinnatisectum Reveals Some Genes Defensing Phytophthora Infestans.</title>
        <authorList>
            <person name="Sun C."/>
        </authorList>
    </citation>
    <scope>NUCLEOTIDE SEQUENCE [LARGE SCALE GENOMIC DNA]</scope>
    <source>
        <strain evidence="2">LQN</strain>
        <tissue evidence="2">Leaf</tissue>
    </source>
</reference>